<feature type="domain" description="Secretion system C-terminal sorting" evidence="2">
    <location>
        <begin position="1033"/>
        <end position="1107"/>
    </location>
</feature>
<keyword evidence="1" id="KW-0732">Signal</keyword>
<dbReference type="Gene3D" id="2.60.120.200">
    <property type="match status" value="1"/>
</dbReference>
<reference evidence="3 4" key="1">
    <citation type="submission" date="2024-12" db="EMBL/GenBank/DDBJ databases">
        <authorList>
            <person name="Hu S."/>
        </authorList>
    </citation>
    <scope>NUCLEOTIDE SEQUENCE [LARGE SCALE GENOMIC DNA]</scope>
    <source>
        <strain evidence="3 4">THG-T11</strain>
    </source>
</reference>
<protein>
    <submittedName>
        <fullName evidence="3">T9SS-dependent choice-of-anchor J family protein</fullName>
    </submittedName>
</protein>
<proteinExistence type="predicted"/>
<feature type="signal peptide" evidence="1">
    <location>
        <begin position="1"/>
        <end position="19"/>
    </location>
</feature>
<name>A0ABW9JCZ2_9SPHI</name>
<dbReference type="NCBIfam" id="NF038128">
    <property type="entry name" value="choice_anch_J"/>
    <property type="match status" value="1"/>
</dbReference>
<evidence type="ECO:0000313" key="4">
    <source>
        <dbReference type="Proteomes" id="UP001517247"/>
    </source>
</evidence>
<keyword evidence="4" id="KW-1185">Reference proteome</keyword>
<sequence length="1109" mass="119283">MKKLLLFILLGLYSTLSYAQSNFSVTYGFDGVTSSTGRTDPTAPPTASNVTFSSFTSVGASANPNASARFSFTSWPLGATNNTDDFTGSIDLTKYYEVTITPGSNYTLSLTNLIFTLQRSGTGIRQYAVRSSIDNFASNLSATINPSNSNLSVVATNTFQVSDPSTTALNGSTITFDSNHSSTAPIIIRFYGFNAEASGGTFSIDNVTITGSTTLSNVNAPLISSNPTSLAFGSQNINTTYTEKALELTYSNLTNADLTLSTAAPFIISKTSNGIYGTSLIYTNAERTSPTTLYVKYAPTSIGNNTGSLAISGAGLSSTTNVALTGFGLDPNFEINSDYVQLFNDPNYLINSYWKQVSVKGSAKTWEYTSSNPRTGAGAAYMNGFSETETDGDGNKPSDDWLISPKMNLTAFPNYPIVSFWSRKWFAGPTLKVYVSTTYNGSAAINLADWTEITSPGLPNTTGVWLQSNNIDLSAYKTAATYIAFRYATETGSNGNAAEWRIDDFSLTNKTATSSIPKNTITFTETSVGSTSTSKSFNFSSSGYGDITINAPSDFEISADNASFHPSLTVLAADAVSAKTIYARFKPSTTAAQISGALTFSGTGLTENGPTLLGSSLLKSNTFDLATWNMEFFGNGTAIAGSFGPTDRNLQINNAATVYNNMLPDVIGIQEISDETAVDELLTKLPSTYKKRMSQVYSYSIKPPTSNDPFPVQKLGFIYNSATVDTVGFRAMFVGIYKDAVAGTTIPVAGNSNNRVDDGFWSSGRLPFIGTFNVTTLDGLRKKVNVVVIHAKSGGNTTDYNRRVIDVQVLKDSLTAQYPGENNAIIGDYNDFVVGSNAGNLTSPFKVFTDNGYKALTLDLLNNGKGTYVGSTNPSMIDNIIVSNELDAFTAINSTAIEDARDYISGYATNTSDHLPVYARFSFPIGTLPVKFENFTAKQEGAAVILRWSTASESNNNYFTVERSTDGVKFEKVKDVASNGNANQKNTYSAIDNNPKQGRNYYRLKQTDLNGDVSYFTEVRVVNILDGNAGLLIYPNPVKDKVTINYVSTSSNIGLSLISNDGRLIFKSKGSVKSLEQQLNSKIASIPNGLYIVSFTENGKSHREKLVKH</sequence>
<dbReference type="Gene3D" id="3.60.10.10">
    <property type="entry name" value="Endonuclease/exonuclease/phosphatase"/>
    <property type="match status" value="1"/>
</dbReference>
<organism evidence="3 4">
    <name type="scientific">Pedobacter ureilyticus</name>
    <dbReference type="NCBI Taxonomy" id="1393051"/>
    <lineage>
        <taxon>Bacteria</taxon>
        <taxon>Pseudomonadati</taxon>
        <taxon>Bacteroidota</taxon>
        <taxon>Sphingobacteriia</taxon>
        <taxon>Sphingobacteriales</taxon>
        <taxon>Sphingobacteriaceae</taxon>
        <taxon>Pedobacter</taxon>
    </lineage>
</organism>
<feature type="chain" id="PRO_5045224071" evidence="1">
    <location>
        <begin position="20"/>
        <end position="1109"/>
    </location>
</feature>
<comment type="caution">
    <text evidence="3">The sequence shown here is derived from an EMBL/GenBank/DDBJ whole genome shotgun (WGS) entry which is preliminary data.</text>
</comment>
<dbReference type="NCBIfam" id="TIGR04183">
    <property type="entry name" value="Por_Secre_tail"/>
    <property type="match status" value="1"/>
</dbReference>
<accession>A0ABW9JCZ2</accession>
<evidence type="ECO:0000313" key="3">
    <source>
        <dbReference type="EMBL" id="MFN0257172.1"/>
    </source>
</evidence>
<evidence type="ECO:0000256" key="1">
    <source>
        <dbReference type="SAM" id="SignalP"/>
    </source>
</evidence>
<dbReference type="Proteomes" id="UP001517247">
    <property type="component" value="Unassembled WGS sequence"/>
</dbReference>
<evidence type="ECO:0000259" key="2">
    <source>
        <dbReference type="Pfam" id="PF18962"/>
    </source>
</evidence>
<dbReference type="RefSeq" id="WP_138724249.1">
    <property type="nucleotide sequence ID" value="NZ_SSHJ02000008.1"/>
</dbReference>
<dbReference type="InterPro" id="IPR026444">
    <property type="entry name" value="Secre_tail"/>
</dbReference>
<dbReference type="SUPFAM" id="SSF56219">
    <property type="entry name" value="DNase I-like"/>
    <property type="match status" value="1"/>
</dbReference>
<dbReference type="Pfam" id="PF18962">
    <property type="entry name" value="Por_Secre_tail"/>
    <property type="match status" value="1"/>
</dbReference>
<gene>
    <name evidence="3" type="ORF">E6A44_016395</name>
</gene>
<dbReference type="EMBL" id="SSHJ02000008">
    <property type="protein sequence ID" value="MFN0257172.1"/>
    <property type="molecule type" value="Genomic_DNA"/>
</dbReference>
<dbReference type="InterPro" id="IPR036691">
    <property type="entry name" value="Endo/exonu/phosph_ase_sf"/>
</dbReference>